<dbReference type="EC" id="2.1.1.37" evidence="1"/>
<dbReference type="InterPro" id="IPR050390">
    <property type="entry name" value="C5-Methyltransferase"/>
</dbReference>
<dbReference type="AlphaFoldDB" id="A0A6H9YAN3"/>
<keyword evidence="3 6" id="KW-0808">Transferase</keyword>
<protein>
    <recommendedName>
        <fullName evidence="1">DNA (cytosine-5-)-methyltransferase</fullName>
        <ecNumber evidence="1">2.1.1.37</ecNumber>
    </recommendedName>
</protein>
<dbReference type="EMBL" id="WBMT01000028">
    <property type="protein sequence ID" value="KAB2340868.1"/>
    <property type="molecule type" value="Genomic_DNA"/>
</dbReference>
<evidence type="ECO:0000313" key="9">
    <source>
        <dbReference type="Proteomes" id="UP000468735"/>
    </source>
</evidence>
<evidence type="ECO:0000256" key="1">
    <source>
        <dbReference type="ARBA" id="ARBA00011975"/>
    </source>
</evidence>
<dbReference type="SUPFAM" id="SSF53335">
    <property type="entry name" value="S-adenosyl-L-methionine-dependent methyltransferases"/>
    <property type="match status" value="1"/>
</dbReference>
<dbReference type="PRINTS" id="PR00105">
    <property type="entry name" value="C5METTRFRASE"/>
</dbReference>
<dbReference type="Proteomes" id="UP000468735">
    <property type="component" value="Unassembled WGS sequence"/>
</dbReference>
<proteinExistence type="inferred from homology"/>
<dbReference type="GO" id="GO:0003886">
    <property type="term" value="F:DNA (cytosine-5-)-methyltransferase activity"/>
    <property type="evidence" value="ECO:0007669"/>
    <property type="project" value="UniProtKB-EC"/>
</dbReference>
<feature type="region of interest" description="Disordered" evidence="7">
    <location>
        <begin position="202"/>
        <end position="221"/>
    </location>
</feature>
<evidence type="ECO:0000256" key="3">
    <source>
        <dbReference type="ARBA" id="ARBA00022679"/>
    </source>
</evidence>
<reference evidence="8 9" key="1">
    <citation type="submission" date="2019-09" db="EMBL/GenBank/DDBJ databases">
        <title>Actinomadura physcomitrii sp. nov., a novel actinomycete isolated from moss [Physcomitrium sphaericum (Ludw) Fuernr].</title>
        <authorList>
            <person name="Zhuang X."/>
            <person name="Liu C."/>
        </authorList>
    </citation>
    <scope>NUCLEOTIDE SEQUENCE [LARGE SCALE GENOMIC DNA]</scope>
    <source>
        <strain evidence="8 9">HMC1</strain>
    </source>
</reference>
<gene>
    <name evidence="8" type="ORF">F8566_43940</name>
</gene>
<dbReference type="GO" id="GO:0003677">
    <property type="term" value="F:DNA binding"/>
    <property type="evidence" value="ECO:0007669"/>
    <property type="project" value="TreeGrafter"/>
</dbReference>
<dbReference type="Gene3D" id="3.90.120.10">
    <property type="entry name" value="DNA Methylase, subunit A, domain 2"/>
    <property type="match status" value="1"/>
</dbReference>
<evidence type="ECO:0000256" key="7">
    <source>
        <dbReference type="SAM" id="MobiDB-lite"/>
    </source>
</evidence>
<evidence type="ECO:0000256" key="4">
    <source>
        <dbReference type="ARBA" id="ARBA00022691"/>
    </source>
</evidence>
<accession>A0A6H9YAN3</accession>
<dbReference type="InterPro" id="IPR029063">
    <property type="entry name" value="SAM-dependent_MTases_sf"/>
</dbReference>
<keyword evidence="9" id="KW-1185">Reference proteome</keyword>
<keyword evidence="5" id="KW-0680">Restriction system</keyword>
<evidence type="ECO:0000256" key="5">
    <source>
        <dbReference type="ARBA" id="ARBA00022747"/>
    </source>
</evidence>
<dbReference type="GO" id="GO:0032259">
    <property type="term" value="P:methylation"/>
    <property type="evidence" value="ECO:0007669"/>
    <property type="project" value="UniProtKB-KW"/>
</dbReference>
<keyword evidence="2 6" id="KW-0489">Methyltransferase</keyword>
<comment type="caution">
    <text evidence="8">The sequence shown here is derived from an EMBL/GenBank/DDBJ whole genome shotgun (WGS) entry which is preliminary data.</text>
</comment>
<dbReference type="Gene3D" id="3.40.50.150">
    <property type="entry name" value="Vaccinia Virus protein VP39"/>
    <property type="match status" value="1"/>
</dbReference>
<organism evidence="8 9">
    <name type="scientific">Actinomadura rudentiformis</name>
    <dbReference type="NCBI Taxonomy" id="359158"/>
    <lineage>
        <taxon>Bacteria</taxon>
        <taxon>Bacillati</taxon>
        <taxon>Actinomycetota</taxon>
        <taxon>Actinomycetes</taxon>
        <taxon>Streptosporangiales</taxon>
        <taxon>Thermomonosporaceae</taxon>
        <taxon>Actinomadura</taxon>
    </lineage>
</organism>
<dbReference type="InterPro" id="IPR001525">
    <property type="entry name" value="C5_MeTfrase"/>
</dbReference>
<dbReference type="GO" id="GO:0009307">
    <property type="term" value="P:DNA restriction-modification system"/>
    <property type="evidence" value="ECO:0007669"/>
    <property type="project" value="UniProtKB-KW"/>
</dbReference>
<dbReference type="OrthoDB" id="9813719at2"/>
<dbReference type="PROSITE" id="PS51679">
    <property type="entry name" value="SAM_MT_C5"/>
    <property type="match status" value="1"/>
</dbReference>
<comment type="similarity">
    <text evidence="6">Belongs to the class I-like SAM-binding methyltransferase superfamily. C5-methyltransferase family.</text>
</comment>
<dbReference type="GO" id="GO:0044027">
    <property type="term" value="P:negative regulation of gene expression via chromosomal CpG island methylation"/>
    <property type="evidence" value="ECO:0007669"/>
    <property type="project" value="TreeGrafter"/>
</dbReference>
<dbReference type="PANTHER" id="PTHR10629:SF52">
    <property type="entry name" value="DNA (CYTOSINE-5)-METHYLTRANSFERASE 1"/>
    <property type="match status" value="1"/>
</dbReference>
<evidence type="ECO:0000313" key="8">
    <source>
        <dbReference type="EMBL" id="KAB2340868.1"/>
    </source>
</evidence>
<name>A0A6H9YAN3_9ACTN</name>
<dbReference type="Pfam" id="PF00145">
    <property type="entry name" value="DNA_methylase"/>
    <property type="match status" value="3"/>
</dbReference>
<keyword evidence="4 6" id="KW-0949">S-adenosyl-L-methionine</keyword>
<dbReference type="PANTHER" id="PTHR10629">
    <property type="entry name" value="CYTOSINE-SPECIFIC METHYLTRANSFERASE"/>
    <property type="match status" value="1"/>
</dbReference>
<evidence type="ECO:0000256" key="6">
    <source>
        <dbReference type="PROSITE-ProRule" id="PRU01016"/>
    </source>
</evidence>
<sequence>MQPRKIVDLFAGPGGLDVAAEKLDVPTVGLEWEASACETRREAGLQTIEDDVRGYGPTDFPDANVLAGGPPCQTFTVAGTGVGRKALEDVLSFVERMVNREDRDVIAKDLNNLSDERTGLVLEPLRWALEAIDLWKIPYDAIVLEQVPAVLPVWEAYAKALQGEGYAVDCDVLSTEVYGVPQTRKRAVLIARLGAESVSLPSPTHRTYRKGVPRDEGNPSLEPWVTMEDALDRPYRFSVISNYGTGGDPKDRGRRAHNEPSATVTGKIFRNRVVSDDEEELPRFTYSEAGQLQTFPRDYPWSGKDVGQQIGNAVPPRLAMHVLCAAFGWSPPTDEMLKKLETWRSTTTPAPGGRDDVTAKEVVCPNGSGARCAV</sequence>
<feature type="active site" evidence="6">
    <location>
        <position position="72"/>
    </location>
</feature>
<dbReference type="RefSeq" id="WP_151569343.1">
    <property type="nucleotide sequence ID" value="NZ_WBMT01000028.1"/>
</dbReference>
<evidence type="ECO:0000256" key="2">
    <source>
        <dbReference type="ARBA" id="ARBA00022603"/>
    </source>
</evidence>